<dbReference type="PANTHER" id="PTHR10285">
    <property type="entry name" value="URIDINE KINASE"/>
    <property type="match status" value="1"/>
</dbReference>
<gene>
    <name evidence="2" type="ORF">IAB71_00930</name>
</gene>
<keyword evidence="2" id="KW-0808">Transferase</keyword>
<name>A0A9D1P0R7_9FIRM</name>
<dbReference type="AlphaFoldDB" id="A0A9D1P0R7"/>
<dbReference type="PRINTS" id="PR00988">
    <property type="entry name" value="URIDINKINASE"/>
</dbReference>
<comment type="caution">
    <text evidence="2">The sequence shown here is derived from an EMBL/GenBank/DDBJ whole genome shotgun (WGS) entry which is preliminary data.</text>
</comment>
<dbReference type="InterPro" id="IPR018163">
    <property type="entry name" value="Thr/Ala-tRNA-synth_IIc_edit"/>
</dbReference>
<dbReference type="SUPFAM" id="SSF55186">
    <property type="entry name" value="ThrRS/AlaRS common domain"/>
    <property type="match status" value="1"/>
</dbReference>
<evidence type="ECO:0000259" key="1">
    <source>
        <dbReference type="SMART" id="SM00382"/>
    </source>
</evidence>
<reference evidence="2" key="1">
    <citation type="submission" date="2020-10" db="EMBL/GenBank/DDBJ databases">
        <authorList>
            <person name="Gilroy R."/>
        </authorList>
    </citation>
    <scope>NUCLEOTIDE SEQUENCE</scope>
    <source>
        <strain evidence="2">CHK188-20938</strain>
    </source>
</reference>
<dbReference type="GO" id="GO:0005524">
    <property type="term" value="F:ATP binding"/>
    <property type="evidence" value="ECO:0007669"/>
    <property type="project" value="InterPro"/>
</dbReference>
<dbReference type="EMBL" id="DVOO01000003">
    <property type="protein sequence ID" value="HIV24345.1"/>
    <property type="molecule type" value="Genomic_DNA"/>
</dbReference>
<proteinExistence type="predicted"/>
<dbReference type="InterPro" id="IPR027417">
    <property type="entry name" value="P-loop_NTPase"/>
</dbReference>
<dbReference type="SUPFAM" id="SSF52540">
    <property type="entry name" value="P-loop containing nucleoside triphosphate hydrolases"/>
    <property type="match status" value="1"/>
</dbReference>
<dbReference type="CDD" id="cd02028">
    <property type="entry name" value="UMPK_like"/>
    <property type="match status" value="1"/>
</dbReference>
<evidence type="ECO:0000313" key="3">
    <source>
        <dbReference type="Proteomes" id="UP000824169"/>
    </source>
</evidence>
<dbReference type="GO" id="GO:0016301">
    <property type="term" value="F:kinase activity"/>
    <property type="evidence" value="ECO:0007669"/>
    <property type="project" value="UniProtKB-KW"/>
</dbReference>
<organism evidence="2 3">
    <name type="scientific">Candidatus Scatomonas pullistercoris</name>
    <dbReference type="NCBI Taxonomy" id="2840920"/>
    <lineage>
        <taxon>Bacteria</taxon>
        <taxon>Bacillati</taxon>
        <taxon>Bacillota</taxon>
        <taxon>Clostridia</taxon>
        <taxon>Lachnospirales</taxon>
        <taxon>Lachnospiraceae</taxon>
        <taxon>Lachnospiraceae incertae sedis</taxon>
        <taxon>Candidatus Scatomonas</taxon>
    </lineage>
</organism>
<feature type="domain" description="AAA+ ATPase" evidence="1">
    <location>
        <begin position="288"/>
        <end position="449"/>
    </location>
</feature>
<sequence>MEKAYFQVEAAGKRASYPAGTKYGEIVKDFPSPDGYPVVLVSADGRIRELHKELERDCALQLITTGQPLGFHTYRRSMILLLLDAVRRTAGRRVEKAVLHYSVGCGYYFTIRGEQKLDQEFLDRVKACMQELSGRALPIQKRSVNTAEARKLFAAWGMEDKEKLFRFRRVSRVNLYRLEDYEDYFYGYMVWNTSYLKYFDLCLYDEGFVLLLPEMDQPEMVPPFLPSEKVFRIQQESERWGEQMEIDGVGDLNACISRGENGRMMLVAEALQESRISEIASEIAGRPETKFVMIAGPSSSGKTTFSRRLAIQLTARGLRPHTVSLDNYYLNRADSPRDENGNYDFECVEALDIALFQQQMESLLKGKRVELPCFNFHTKRREFRGDYLKLGPGDILILEGIHGLNDQLSFMLPAGSKFKIYISALTQLNIDEHNRIPTTDGRLIRRIVRDYLTRSTSARETIAMWPSVRRGEQKYIFPFQDQADALFNSALIYEFAVLKLYAEPVLFQVPEDAPEYPEARRLLKFLDYFIGMPSDTVPQNSILREFIGGSCF</sequence>
<dbReference type="Pfam" id="PF00485">
    <property type="entry name" value="PRK"/>
    <property type="match status" value="1"/>
</dbReference>
<dbReference type="SMART" id="SM00382">
    <property type="entry name" value="AAA"/>
    <property type="match status" value="1"/>
</dbReference>
<keyword evidence="2" id="KW-0418">Kinase</keyword>
<dbReference type="Gene3D" id="3.30.980.10">
    <property type="entry name" value="Threonyl-trna Synthetase, Chain A, domain 2"/>
    <property type="match status" value="1"/>
</dbReference>
<evidence type="ECO:0000313" key="2">
    <source>
        <dbReference type="EMBL" id="HIV24345.1"/>
    </source>
</evidence>
<dbReference type="Proteomes" id="UP000824169">
    <property type="component" value="Unassembled WGS sequence"/>
</dbReference>
<dbReference type="Gene3D" id="3.40.50.300">
    <property type="entry name" value="P-loop containing nucleotide triphosphate hydrolases"/>
    <property type="match status" value="1"/>
</dbReference>
<accession>A0A9D1P0R7</accession>
<dbReference type="InterPro" id="IPR003593">
    <property type="entry name" value="AAA+_ATPase"/>
</dbReference>
<dbReference type="InterPro" id="IPR006083">
    <property type="entry name" value="PRK/URK"/>
</dbReference>
<protein>
    <submittedName>
        <fullName evidence="2">Nucleoside kinase</fullName>
    </submittedName>
</protein>
<reference evidence="2" key="2">
    <citation type="journal article" date="2021" name="PeerJ">
        <title>Extensive microbial diversity within the chicken gut microbiome revealed by metagenomics and culture.</title>
        <authorList>
            <person name="Gilroy R."/>
            <person name="Ravi A."/>
            <person name="Getino M."/>
            <person name="Pursley I."/>
            <person name="Horton D.L."/>
            <person name="Alikhan N.F."/>
            <person name="Baker D."/>
            <person name="Gharbi K."/>
            <person name="Hall N."/>
            <person name="Watson M."/>
            <person name="Adriaenssens E.M."/>
            <person name="Foster-Nyarko E."/>
            <person name="Jarju S."/>
            <person name="Secka A."/>
            <person name="Antonio M."/>
            <person name="Oren A."/>
            <person name="Chaudhuri R.R."/>
            <person name="La Ragione R."/>
            <person name="Hildebrand F."/>
            <person name="Pallen M.J."/>
        </authorList>
    </citation>
    <scope>NUCLEOTIDE SEQUENCE</scope>
    <source>
        <strain evidence="2">CHK188-20938</strain>
    </source>
</reference>